<evidence type="ECO:0000313" key="3">
    <source>
        <dbReference type="Proteomes" id="UP000803844"/>
    </source>
</evidence>
<proteinExistence type="predicted"/>
<keyword evidence="3" id="KW-1185">Reference proteome</keyword>
<dbReference type="EMBL" id="MU032348">
    <property type="protein sequence ID" value="KAF3764308.1"/>
    <property type="molecule type" value="Genomic_DNA"/>
</dbReference>
<protein>
    <submittedName>
        <fullName evidence="2">Uncharacterized protein</fullName>
    </submittedName>
</protein>
<keyword evidence="1" id="KW-0812">Transmembrane</keyword>
<feature type="transmembrane region" description="Helical" evidence="1">
    <location>
        <begin position="88"/>
        <end position="106"/>
    </location>
</feature>
<organism evidence="2 3">
    <name type="scientific">Cryphonectria parasitica (strain ATCC 38755 / EP155)</name>
    <dbReference type="NCBI Taxonomy" id="660469"/>
    <lineage>
        <taxon>Eukaryota</taxon>
        <taxon>Fungi</taxon>
        <taxon>Dikarya</taxon>
        <taxon>Ascomycota</taxon>
        <taxon>Pezizomycotina</taxon>
        <taxon>Sordariomycetes</taxon>
        <taxon>Sordariomycetidae</taxon>
        <taxon>Diaporthales</taxon>
        <taxon>Cryphonectriaceae</taxon>
        <taxon>Cryphonectria-Endothia species complex</taxon>
        <taxon>Cryphonectria</taxon>
    </lineage>
</organism>
<dbReference type="Proteomes" id="UP000803844">
    <property type="component" value="Unassembled WGS sequence"/>
</dbReference>
<evidence type="ECO:0000313" key="2">
    <source>
        <dbReference type="EMBL" id="KAF3764308.1"/>
    </source>
</evidence>
<keyword evidence="1" id="KW-1133">Transmembrane helix</keyword>
<sequence length="114" mass="13281">MSSSGATIQNGRIVRHQRRRFFSFELYRVSRMIQHPTQMTFRELLYFTGSQILDLMAGQQAQDVCYRMSFAGCGWLLLWKVLYLLGDWLGLVVPWGLICVVVIFFGEQILQRKG</sequence>
<dbReference type="RefSeq" id="XP_040775269.1">
    <property type="nucleotide sequence ID" value="XM_040920548.1"/>
</dbReference>
<accession>A0A9P4Y0A4</accession>
<keyword evidence="1" id="KW-0472">Membrane</keyword>
<dbReference type="AlphaFoldDB" id="A0A9P4Y0A4"/>
<gene>
    <name evidence="2" type="ORF">M406DRAFT_330653</name>
</gene>
<name>A0A9P4Y0A4_CRYP1</name>
<evidence type="ECO:0000256" key="1">
    <source>
        <dbReference type="SAM" id="Phobius"/>
    </source>
</evidence>
<dbReference type="OrthoDB" id="10604176at2759"/>
<dbReference type="GeneID" id="63837677"/>
<comment type="caution">
    <text evidence="2">The sequence shown here is derived from an EMBL/GenBank/DDBJ whole genome shotgun (WGS) entry which is preliminary data.</text>
</comment>
<reference evidence="2" key="1">
    <citation type="journal article" date="2020" name="Phytopathology">
        <title>Genome sequence of the chestnut blight fungus Cryphonectria parasitica EP155: A fundamental resource for an archetypical invasive plant pathogen.</title>
        <authorList>
            <person name="Crouch J.A."/>
            <person name="Dawe A."/>
            <person name="Aerts A."/>
            <person name="Barry K."/>
            <person name="Churchill A.C.L."/>
            <person name="Grimwood J."/>
            <person name="Hillman B."/>
            <person name="Milgroom M.G."/>
            <person name="Pangilinan J."/>
            <person name="Smith M."/>
            <person name="Salamov A."/>
            <person name="Schmutz J."/>
            <person name="Yadav J."/>
            <person name="Grigoriev I.V."/>
            <person name="Nuss D."/>
        </authorList>
    </citation>
    <scope>NUCLEOTIDE SEQUENCE</scope>
    <source>
        <strain evidence="2">EP155</strain>
    </source>
</reference>